<evidence type="ECO:0000256" key="5">
    <source>
        <dbReference type="ARBA" id="ARBA00022737"/>
    </source>
</evidence>
<dbReference type="Proteomes" id="UP001324115">
    <property type="component" value="Unassembled WGS sequence"/>
</dbReference>
<organism evidence="12 13">
    <name type="scientific">Quercus rubra</name>
    <name type="common">Northern red oak</name>
    <name type="synonym">Quercus borealis</name>
    <dbReference type="NCBI Taxonomy" id="3512"/>
    <lineage>
        <taxon>Eukaryota</taxon>
        <taxon>Viridiplantae</taxon>
        <taxon>Streptophyta</taxon>
        <taxon>Embryophyta</taxon>
        <taxon>Tracheophyta</taxon>
        <taxon>Spermatophyta</taxon>
        <taxon>Magnoliopsida</taxon>
        <taxon>eudicotyledons</taxon>
        <taxon>Gunneridae</taxon>
        <taxon>Pentapetalae</taxon>
        <taxon>rosids</taxon>
        <taxon>fabids</taxon>
        <taxon>Fagales</taxon>
        <taxon>Fagaceae</taxon>
        <taxon>Quercus</taxon>
    </lineage>
</organism>
<protein>
    <recommendedName>
        <fullName evidence="11">Leucine-rich repeat-containing N-terminal plant-type domain-containing protein</fullName>
    </recommendedName>
</protein>
<comment type="caution">
    <text evidence="12">The sequence shown here is derived from an EMBL/GenBank/DDBJ whole genome shotgun (WGS) entry which is preliminary data.</text>
</comment>
<dbReference type="Pfam" id="PF08263">
    <property type="entry name" value="LRRNT_2"/>
    <property type="match status" value="1"/>
</dbReference>
<sequence>MGGSSLQFLLTFILLLLYMKPNTGNNLGLADTHLGCKEYERQAFLKIKQDLIDDYGLLSSWSSNQDCCKWSGVRCSNQTGHIIMLNLNALSPCSRPLRGKLNASLIKLKYLTYLDLRFNDFNQSQIPEFIASLSNLRHLDLRSANFGRNIPF</sequence>
<evidence type="ECO:0000256" key="4">
    <source>
        <dbReference type="ARBA" id="ARBA00022729"/>
    </source>
</evidence>
<evidence type="ECO:0000256" key="10">
    <source>
        <dbReference type="SAM" id="SignalP"/>
    </source>
</evidence>
<evidence type="ECO:0000313" key="12">
    <source>
        <dbReference type="EMBL" id="KAK4593958.1"/>
    </source>
</evidence>
<keyword evidence="4 10" id="KW-0732">Signal</keyword>
<dbReference type="EMBL" id="JAXUIC010000004">
    <property type="protein sequence ID" value="KAK4593958.1"/>
    <property type="molecule type" value="Genomic_DNA"/>
</dbReference>
<feature type="signal peptide" evidence="10">
    <location>
        <begin position="1"/>
        <end position="24"/>
    </location>
</feature>
<keyword evidence="13" id="KW-1185">Reference proteome</keyword>
<dbReference type="InterPro" id="IPR046956">
    <property type="entry name" value="RLP23-like"/>
</dbReference>
<dbReference type="Gene3D" id="3.80.10.10">
    <property type="entry name" value="Ribonuclease Inhibitor"/>
    <property type="match status" value="1"/>
</dbReference>
<evidence type="ECO:0000259" key="11">
    <source>
        <dbReference type="Pfam" id="PF08263"/>
    </source>
</evidence>
<keyword evidence="6" id="KW-1133">Transmembrane helix</keyword>
<evidence type="ECO:0000256" key="9">
    <source>
        <dbReference type="ARBA" id="ARBA00023180"/>
    </source>
</evidence>
<evidence type="ECO:0000256" key="1">
    <source>
        <dbReference type="ARBA" id="ARBA00004479"/>
    </source>
</evidence>
<keyword evidence="7" id="KW-0472">Membrane</keyword>
<evidence type="ECO:0000256" key="7">
    <source>
        <dbReference type="ARBA" id="ARBA00023136"/>
    </source>
</evidence>
<accession>A0AAN7FHZ4</accession>
<dbReference type="SUPFAM" id="SSF52058">
    <property type="entry name" value="L domain-like"/>
    <property type="match status" value="1"/>
</dbReference>
<evidence type="ECO:0000256" key="6">
    <source>
        <dbReference type="ARBA" id="ARBA00022989"/>
    </source>
</evidence>
<dbReference type="InterPro" id="IPR013210">
    <property type="entry name" value="LRR_N_plant-typ"/>
</dbReference>
<dbReference type="PANTHER" id="PTHR48063:SF101">
    <property type="entry name" value="LRR RECEPTOR-LIKE SERINE_THREONINE-PROTEIN KINASE FLS2"/>
    <property type="match status" value="1"/>
</dbReference>
<keyword evidence="2" id="KW-0433">Leucine-rich repeat</keyword>
<dbReference type="InterPro" id="IPR032675">
    <property type="entry name" value="LRR_dom_sf"/>
</dbReference>
<keyword evidence="9" id="KW-0325">Glycoprotein</keyword>
<keyword evidence="5" id="KW-0677">Repeat</keyword>
<evidence type="ECO:0000256" key="2">
    <source>
        <dbReference type="ARBA" id="ARBA00022614"/>
    </source>
</evidence>
<keyword evidence="8" id="KW-0675">Receptor</keyword>
<name>A0AAN7FHZ4_QUERU</name>
<evidence type="ECO:0000256" key="8">
    <source>
        <dbReference type="ARBA" id="ARBA00023170"/>
    </source>
</evidence>
<feature type="domain" description="Leucine-rich repeat-containing N-terminal plant-type" evidence="11">
    <location>
        <begin position="39"/>
        <end position="76"/>
    </location>
</feature>
<gene>
    <name evidence="12" type="ORF">RGQ29_017861</name>
</gene>
<comment type="subcellular location">
    <subcellularLocation>
        <location evidence="1">Membrane</location>
        <topology evidence="1">Single-pass type I membrane protein</topology>
    </subcellularLocation>
</comment>
<keyword evidence="3" id="KW-0812">Transmembrane</keyword>
<evidence type="ECO:0000256" key="3">
    <source>
        <dbReference type="ARBA" id="ARBA00022692"/>
    </source>
</evidence>
<dbReference type="GO" id="GO:0016020">
    <property type="term" value="C:membrane"/>
    <property type="evidence" value="ECO:0007669"/>
    <property type="project" value="UniProtKB-SubCell"/>
</dbReference>
<dbReference type="PANTHER" id="PTHR48063">
    <property type="entry name" value="LRR RECEPTOR-LIKE KINASE"/>
    <property type="match status" value="1"/>
</dbReference>
<evidence type="ECO:0000313" key="13">
    <source>
        <dbReference type="Proteomes" id="UP001324115"/>
    </source>
</evidence>
<feature type="chain" id="PRO_5042822545" description="Leucine-rich repeat-containing N-terminal plant-type domain-containing protein" evidence="10">
    <location>
        <begin position="25"/>
        <end position="152"/>
    </location>
</feature>
<dbReference type="AlphaFoldDB" id="A0AAN7FHZ4"/>
<proteinExistence type="predicted"/>
<reference evidence="12 13" key="1">
    <citation type="journal article" date="2023" name="G3 (Bethesda)">
        <title>A haplotype-resolved chromosome-scale genome for Quercus rubra L. provides insights into the genetics of adaptive traits for red oak species.</title>
        <authorList>
            <person name="Kapoor B."/>
            <person name="Jenkins J."/>
            <person name="Schmutz J."/>
            <person name="Zhebentyayeva T."/>
            <person name="Kuelheim C."/>
            <person name="Coggeshall M."/>
            <person name="Heim C."/>
            <person name="Lasky J.R."/>
            <person name="Leites L."/>
            <person name="Islam-Faridi N."/>
            <person name="Romero-Severson J."/>
            <person name="DeLeo V.L."/>
            <person name="Lucas S.M."/>
            <person name="Lazic D."/>
            <person name="Gailing O."/>
            <person name="Carlson J."/>
            <person name="Staton M."/>
        </authorList>
    </citation>
    <scope>NUCLEOTIDE SEQUENCE [LARGE SCALE GENOMIC DNA]</scope>
    <source>
        <strain evidence="12">Pseudo-F2</strain>
    </source>
</reference>